<organism evidence="2 3">
    <name type="scientific">Dietzia aurantiaca</name>
    <dbReference type="NCBI Taxonomy" id="983873"/>
    <lineage>
        <taxon>Bacteria</taxon>
        <taxon>Bacillati</taxon>
        <taxon>Actinomycetota</taxon>
        <taxon>Actinomycetes</taxon>
        <taxon>Mycobacteriales</taxon>
        <taxon>Dietziaceae</taxon>
        <taxon>Dietzia</taxon>
    </lineage>
</organism>
<evidence type="ECO:0000313" key="3">
    <source>
        <dbReference type="Proteomes" id="UP001595836"/>
    </source>
</evidence>
<keyword evidence="1" id="KW-0472">Membrane</keyword>
<keyword evidence="1" id="KW-1133">Transmembrane helix</keyword>
<dbReference type="Proteomes" id="UP001595836">
    <property type="component" value="Unassembled WGS sequence"/>
</dbReference>
<name>A0ABV9PTW3_9ACTN</name>
<accession>A0ABV9PTW3</accession>
<protein>
    <recommendedName>
        <fullName evidence="4">Serine/threonine protein kinase</fullName>
    </recommendedName>
</protein>
<dbReference type="RefSeq" id="WP_344995499.1">
    <property type="nucleotide sequence ID" value="NZ_BAABCD010000051.1"/>
</dbReference>
<sequence length="151" mass="15042">MSDPGAGWRRGPGVGLVLAAAGSAILVVGLAVVILLLARGSAENGADSVATPTSGAATTSVVDGPTGVIEECGDSGEAVLPRSGRGTEATSCAFAVAVRDAYFRTARPGDPAMVEAVSPTTGQSYEMGCIENHNNGGIICRGGDNAVVYLY</sequence>
<gene>
    <name evidence="2" type="ORF">ACFO7U_13735</name>
</gene>
<evidence type="ECO:0000313" key="2">
    <source>
        <dbReference type="EMBL" id="MFC4755830.1"/>
    </source>
</evidence>
<keyword evidence="1" id="KW-0812">Transmembrane</keyword>
<proteinExistence type="predicted"/>
<dbReference type="EMBL" id="JBHSHP010000054">
    <property type="protein sequence ID" value="MFC4755830.1"/>
    <property type="molecule type" value="Genomic_DNA"/>
</dbReference>
<keyword evidence="3" id="KW-1185">Reference proteome</keyword>
<evidence type="ECO:0000256" key="1">
    <source>
        <dbReference type="SAM" id="Phobius"/>
    </source>
</evidence>
<reference evidence="3" key="1">
    <citation type="journal article" date="2019" name="Int. J. Syst. Evol. Microbiol.">
        <title>The Global Catalogue of Microorganisms (GCM) 10K type strain sequencing project: providing services to taxonomists for standard genome sequencing and annotation.</title>
        <authorList>
            <consortium name="The Broad Institute Genomics Platform"/>
            <consortium name="The Broad Institute Genome Sequencing Center for Infectious Disease"/>
            <person name="Wu L."/>
            <person name="Ma J."/>
        </authorList>
    </citation>
    <scope>NUCLEOTIDE SEQUENCE [LARGE SCALE GENOMIC DNA]</scope>
    <source>
        <strain evidence="3">JCM 11882</strain>
    </source>
</reference>
<feature type="transmembrane region" description="Helical" evidence="1">
    <location>
        <begin position="12"/>
        <end position="38"/>
    </location>
</feature>
<comment type="caution">
    <text evidence="2">The sequence shown here is derived from an EMBL/GenBank/DDBJ whole genome shotgun (WGS) entry which is preliminary data.</text>
</comment>
<evidence type="ECO:0008006" key="4">
    <source>
        <dbReference type="Google" id="ProtNLM"/>
    </source>
</evidence>